<dbReference type="InterPro" id="IPR000504">
    <property type="entry name" value="RRM_dom"/>
</dbReference>
<feature type="compositionally biased region" description="Low complexity" evidence="12">
    <location>
        <begin position="199"/>
        <end position="232"/>
    </location>
</feature>
<evidence type="ECO:0000256" key="7">
    <source>
        <dbReference type="PROSITE-ProRule" id="PRU00108"/>
    </source>
</evidence>
<accession>A0A8J6HCN6</accession>
<dbReference type="InterPro" id="IPR009057">
    <property type="entry name" value="Homeodomain-like_sf"/>
</dbReference>
<dbReference type="InterPro" id="IPR001356">
    <property type="entry name" value="HD"/>
</dbReference>
<sequence length="1110" mass="123088">MTWRQEMQVPSSEDSKIALQTRLGLSPSEQRSTRMDKAPSTPPSNDDGDVNGDISGDDQSITSERQGEHNDENSMDSDRGGALNLVTNETDQPRLSSPNSQVTSSSPGVGAALAALGGLGGLFGNHLQMLGSLQAFQNPQNLQQFQQLAMLQQASGSPQAQFFLQNQVQQIAQAAQQLQQLQKAQQQNSNQHNTSIPSNTQLPQTQTTPPNNSHIPASLLTPSTPSSGGLTPQHLKTPRLLEPSPEETTDLEELEQFAKTFKQRRIKLGFTQGDVGLAMGKLYGNDFSQTTISRFEALNLSFKNMCKLKPLLQKWLEDADSTLTNPGALSNPMTTPETIGRRRKKRTSIETSVRVALEKAFLQNPKPTSEEISLLADGLCMEKEVVRVWFCNRRQKEKRINPPAAAMGSPCSANNPNGTMFAIANSLANSPLSLVTTSGHNNFNPNVMALYTKVEKFMIIARAPRLEPEARRGLKLINMDENVTNHDNKSDGTSNTEEKSEENVKRLKTSDSGIGRSEESSLSSNTDQEMASASTSAETKNTFGVKTKMPPFVTFRMSPNTKNRNYRNSRDNAADDSEERDDPMGEEEETPRAEVSLRDEEEDDENEWEDYEEDEDEEEDIVEDTSGEDTRLFSDSPSSDDSTVILDGDNENDVEDHPLFKKEKPKHTWFAVNEIDKRQLGYSAKLQSRELFQRRCYGSLHCVKRLELMYKLEEHAGCVNSLNFHPDGTLLASGADDLKVVIWDWKIANFCTSLGIYILLHVQEMDREEGVKNARLLGSHKGPCHKLIVLPEQPQIILSAGEDGAVLNHDVRGPKSTKIVTVKEELKTIALYSIHGHPLKTHEFCVSGRDSIVRVYDQRKSNKPAATYTPFAKVLMRFEAEISGQTLMNAYSGAFGLPGFGNIPPPPQPPLLIPHQVKQSKKSNPHNGYDIYSQPTISQPAVVSAKPTLYTNAAKSAAQSSATNTTSQSSVDFIALQSEVEKKLKKLKNEKVSAELAISQGKASSALQSFGPDDYKRRGSKNRKLTRTAGGQVWEDLSLTDWPDDDFRIFCGDLGNDVTDELLTRTFNKYPSFNRAKVIRDKRTNKSKGYGFISFKDPADFTRAMKEMNG</sequence>
<keyword evidence="11" id="KW-0804">Transcription</keyword>
<keyword evidence="4 7" id="KW-0238">DNA-binding</keyword>
<name>A0A8J6HCN6_TENMO</name>
<dbReference type="Pfam" id="PF00076">
    <property type="entry name" value="RRM_1"/>
    <property type="match status" value="1"/>
</dbReference>
<dbReference type="InterPro" id="IPR013847">
    <property type="entry name" value="POU"/>
</dbReference>
<evidence type="ECO:0000259" key="15">
    <source>
        <dbReference type="PROSITE" id="PS51179"/>
    </source>
</evidence>
<dbReference type="Proteomes" id="UP000719412">
    <property type="component" value="Unassembled WGS sequence"/>
</dbReference>
<evidence type="ECO:0000256" key="3">
    <source>
        <dbReference type="ARBA" id="ARBA00022884"/>
    </source>
</evidence>
<evidence type="ECO:0000256" key="10">
    <source>
        <dbReference type="RuleBase" id="RU000682"/>
    </source>
</evidence>
<dbReference type="InterPro" id="IPR012677">
    <property type="entry name" value="Nucleotide-bd_a/b_plait_sf"/>
</dbReference>
<feature type="compositionally biased region" description="Acidic residues" evidence="12">
    <location>
        <begin position="574"/>
        <end position="589"/>
    </location>
</feature>
<comment type="caution">
    <text evidence="16">The sequence shown here is derived from an EMBL/GenBank/DDBJ whole genome shotgun (WGS) entry which is preliminary data.</text>
</comment>
<dbReference type="Gene3D" id="2.130.10.10">
    <property type="entry name" value="YVTN repeat-like/Quinoprotein amine dehydrogenase"/>
    <property type="match status" value="1"/>
</dbReference>
<dbReference type="PROSITE" id="PS00465">
    <property type="entry name" value="POU_2"/>
    <property type="match status" value="1"/>
</dbReference>
<dbReference type="SUPFAM" id="SSF47413">
    <property type="entry name" value="lambda repressor-like DNA-binding domains"/>
    <property type="match status" value="1"/>
</dbReference>
<dbReference type="GO" id="GO:0005634">
    <property type="term" value="C:nucleus"/>
    <property type="evidence" value="ECO:0007669"/>
    <property type="project" value="UniProtKB-SubCell"/>
</dbReference>
<feature type="compositionally biased region" description="Polar residues" evidence="12">
    <location>
        <begin position="520"/>
        <end position="544"/>
    </location>
</feature>
<keyword evidence="5 7" id="KW-0371">Homeobox</keyword>
<dbReference type="CDD" id="cd12383">
    <property type="entry name" value="RRM_RBM42"/>
    <property type="match status" value="1"/>
</dbReference>
<dbReference type="PROSITE" id="PS51179">
    <property type="entry name" value="POU_3"/>
    <property type="match status" value="1"/>
</dbReference>
<comment type="subcellular location">
    <subcellularLocation>
        <location evidence="1 7 10">Nucleus</location>
    </subcellularLocation>
</comment>
<dbReference type="Gene3D" id="1.10.10.60">
    <property type="entry name" value="Homeodomain-like"/>
    <property type="match status" value="1"/>
</dbReference>
<dbReference type="Pfam" id="PF00157">
    <property type="entry name" value="Pou"/>
    <property type="match status" value="1"/>
</dbReference>
<dbReference type="FunFam" id="1.10.260.40:FF:000001">
    <property type="entry name" value="POU domain protein"/>
    <property type="match status" value="1"/>
</dbReference>
<feature type="compositionally biased region" description="Acidic residues" evidence="12">
    <location>
        <begin position="599"/>
        <end position="627"/>
    </location>
</feature>
<feature type="compositionally biased region" description="Basic and acidic residues" evidence="12">
    <location>
        <begin position="483"/>
        <end position="509"/>
    </location>
</feature>
<dbReference type="PROSITE" id="PS50082">
    <property type="entry name" value="WD_REPEATS_2"/>
    <property type="match status" value="1"/>
</dbReference>
<keyword evidence="17" id="KW-1185">Reference proteome</keyword>
<dbReference type="Pfam" id="PF00046">
    <property type="entry name" value="Homeodomain"/>
    <property type="match status" value="1"/>
</dbReference>
<evidence type="ECO:0000256" key="8">
    <source>
        <dbReference type="PROSITE-ProRule" id="PRU00176"/>
    </source>
</evidence>
<dbReference type="PROSITE" id="PS50102">
    <property type="entry name" value="RRM"/>
    <property type="match status" value="1"/>
</dbReference>
<dbReference type="InterPro" id="IPR050255">
    <property type="entry name" value="POU_domain_TF"/>
</dbReference>
<dbReference type="SMART" id="SM00389">
    <property type="entry name" value="HOX"/>
    <property type="match status" value="1"/>
</dbReference>
<organism evidence="16 17">
    <name type="scientific">Tenebrio molitor</name>
    <name type="common">Yellow mealworm beetle</name>
    <dbReference type="NCBI Taxonomy" id="7067"/>
    <lineage>
        <taxon>Eukaryota</taxon>
        <taxon>Metazoa</taxon>
        <taxon>Ecdysozoa</taxon>
        <taxon>Arthropoda</taxon>
        <taxon>Hexapoda</taxon>
        <taxon>Insecta</taxon>
        <taxon>Pterygota</taxon>
        <taxon>Neoptera</taxon>
        <taxon>Endopterygota</taxon>
        <taxon>Coleoptera</taxon>
        <taxon>Polyphaga</taxon>
        <taxon>Cucujiformia</taxon>
        <taxon>Tenebrionidae</taxon>
        <taxon>Tenebrio</taxon>
    </lineage>
</organism>
<comment type="similarity">
    <text evidence="11">Belongs to the POU transcription factor family.</text>
</comment>
<feature type="domain" description="RRM" evidence="14">
    <location>
        <begin position="1047"/>
        <end position="1110"/>
    </location>
</feature>
<evidence type="ECO:0000256" key="4">
    <source>
        <dbReference type="ARBA" id="ARBA00023125"/>
    </source>
</evidence>
<feature type="domain" description="POU-specific" evidence="15">
    <location>
        <begin position="246"/>
        <end position="320"/>
    </location>
</feature>
<dbReference type="Gene3D" id="3.30.70.330">
    <property type="match status" value="1"/>
</dbReference>
<dbReference type="SUPFAM" id="SSF46689">
    <property type="entry name" value="Homeodomain-like"/>
    <property type="match status" value="1"/>
</dbReference>
<dbReference type="AlphaFoldDB" id="A0A8J6HCN6"/>
<evidence type="ECO:0000256" key="1">
    <source>
        <dbReference type="ARBA" id="ARBA00004123"/>
    </source>
</evidence>
<feature type="region of interest" description="Disordered" evidence="12">
    <location>
        <begin position="1"/>
        <end position="84"/>
    </location>
</feature>
<dbReference type="PROSITE" id="PS50071">
    <property type="entry name" value="HOMEOBOX_2"/>
    <property type="match status" value="1"/>
</dbReference>
<dbReference type="InterPro" id="IPR036322">
    <property type="entry name" value="WD40_repeat_dom_sf"/>
</dbReference>
<evidence type="ECO:0000256" key="2">
    <source>
        <dbReference type="ARBA" id="ARBA00007408"/>
    </source>
</evidence>
<evidence type="ECO:0000256" key="9">
    <source>
        <dbReference type="PROSITE-ProRule" id="PRU00221"/>
    </source>
</evidence>
<dbReference type="InterPro" id="IPR010982">
    <property type="entry name" value="Lambda_DNA-bd_dom_sf"/>
</dbReference>
<dbReference type="PROSITE" id="PS50294">
    <property type="entry name" value="WD_REPEATS_REGION"/>
    <property type="match status" value="1"/>
</dbReference>
<dbReference type="PANTHER" id="PTHR11636:SF76">
    <property type="entry name" value="PROTEIN NUBBIN"/>
    <property type="match status" value="1"/>
</dbReference>
<dbReference type="GO" id="GO:0000978">
    <property type="term" value="F:RNA polymerase II cis-regulatory region sequence-specific DNA binding"/>
    <property type="evidence" value="ECO:0007669"/>
    <property type="project" value="TreeGrafter"/>
</dbReference>
<dbReference type="InterPro" id="IPR035979">
    <property type="entry name" value="RBD_domain_sf"/>
</dbReference>
<dbReference type="CDD" id="cd00086">
    <property type="entry name" value="homeodomain"/>
    <property type="match status" value="1"/>
</dbReference>
<feature type="domain" description="Homeobox" evidence="13">
    <location>
        <begin position="340"/>
        <end position="400"/>
    </location>
</feature>
<keyword evidence="9" id="KW-0853">WD repeat</keyword>
<feature type="compositionally biased region" description="Polar residues" evidence="12">
    <location>
        <begin position="326"/>
        <end position="337"/>
    </location>
</feature>
<evidence type="ECO:0000313" key="17">
    <source>
        <dbReference type="Proteomes" id="UP000719412"/>
    </source>
</evidence>
<dbReference type="InterPro" id="IPR017970">
    <property type="entry name" value="Homeobox_CS"/>
</dbReference>
<evidence type="ECO:0000259" key="13">
    <source>
        <dbReference type="PROSITE" id="PS50071"/>
    </source>
</evidence>
<dbReference type="InterPro" id="IPR015943">
    <property type="entry name" value="WD40/YVTN_repeat-like_dom_sf"/>
</dbReference>
<reference evidence="16" key="2">
    <citation type="submission" date="2021-08" db="EMBL/GenBank/DDBJ databases">
        <authorList>
            <person name="Eriksson T."/>
        </authorList>
    </citation>
    <scope>NUCLEOTIDE SEQUENCE</scope>
    <source>
        <strain evidence="16">Stoneville</strain>
        <tissue evidence="16">Whole head</tissue>
    </source>
</reference>
<gene>
    <name evidence="16" type="ORF">GEV33_010993</name>
</gene>
<dbReference type="PANTHER" id="PTHR11636">
    <property type="entry name" value="POU DOMAIN"/>
    <property type="match status" value="1"/>
</dbReference>
<proteinExistence type="inferred from homology"/>
<dbReference type="EMBL" id="JABDTM020026543">
    <property type="protein sequence ID" value="KAH0811796.1"/>
    <property type="molecule type" value="Genomic_DNA"/>
</dbReference>
<evidence type="ECO:0000256" key="12">
    <source>
        <dbReference type="SAM" id="MobiDB-lite"/>
    </source>
</evidence>
<dbReference type="InterPro" id="IPR000327">
    <property type="entry name" value="POU_dom"/>
</dbReference>
<evidence type="ECO:0000256" key="11">
    <source>
        <dbReference type="RuleBase" id="RU361194"/>
    </source>
</evidence>
<feature type="region of interest" description="Disordered" evidence="12">
    <location>
        <begin position="326"/>
        <end position="346"/>
    </location>
</feature>
<dbReference type="PROSITE" id="PS00035">
    <property type="entry name" value="POU_1"/>
    <property type="match status" value="1"/>
</dbReference>
<keyword evidence="6 7" id="KW-0539">Nucleus</keyword>
<dbReference type="GO" id="GO:0048699">
    <property type="term" value="P:generation of neurons"/>
    <property type="evidence" value="ECO:0007669"/>
    <property type="project" value="UniProtKB-ARBA"/>
</dbReference>
<dbReference type="Gene3D" id="1.10.260.40">
    <property type="entry name" value="lambda repressor-like DNA-binding domains"/>
    <property type="match status" value="1"/>
</dbReference>
<feature type="region of interest" description="Disordered" evidence="12">
    <location>
        <begin position="477"/>
        <end position="657"/>
    </location>
</feature>
<dbReference type="PROSITE" id="PS00027">
    <property type="entry name" value="HOMEOBOX_1"/>
    <property type="match status" value="1"/>
</dbReference>
<dbReference type="SMART" id="SM00352">
    <property type="entry name" value="POU"/>
    <property type="match status" value="1"/>
</dbReference>
<evidence type="ECO:0000256" key="5">
    <source>
        <dbReference type="ARBA" id="ARBA00023155"/>
    </source>
</evidence>
<dbReference type="InterPro" id="IPR034215">
    <property type="entry name" value="RBM42_RRM"/>
</dbReference>
<dbReference type="Pfam" id="PF00400">
    <property type="entry name" value="WD40"/>
    <property type="match status" value="1"/>
</dbReference>
<keyword evidence="3 8" id="KW-0694">RNA-binding</keyword>
<evidence type="ECO:0000256" key="6">
    <source>
        <dbReference type="ARBA" id="ARBA00023242"/>
    </source>
</evidence>
<evidence type="ECO:0000313" key="16">
    <source>
        <dbReference type="EMBL" id="KAH0811796.1"/>
    </source>
</evidence>
<feature type="region of interest" description="Disordered" evidence="12">
    <location>
        <begin position="183"/>
        <end position="250"/>
    </location>
</feature>
<feature type="DNA-binding region" description="Homeobox" evidence="7">
    <location>
        <begin position="342"/>
        <end position="401"/>
    </location>
</feature>
<dbReference type="PRINTS" id="PR00028">
    <property type="entry name" value="POUDOMAIN"/>
</dbReference>
<dbReference type="SMART" id="SM00320">
    <property type="entry name" value="WD40"/>
    <property type="match status" value="3"/>
</dbReference>
<dbReference type="InterPro" id="IPR001680">
    <property type="entry name" value="WD40_rpt"/>
</dbReference>
<comment type="similarity">
    <text evidence="2">Belongs to the RRM RBM42 family.</text>
</comment>
<dbReference type="GO" id="GO:0048468">
    <property type="term" value="P:cell development"/>
    <property type="evidence" value="ECO:0007669"/>
    <property type="project" value="UniProtKB-ARBA"/>
</dbReference>
<protein>
    <recommendedName>
        <fullName evidence="11">POU domain protein</fullName>
    </recommendedName>
</protein>
<dbReference type="GO" id="GO:0003723">
    <property type="term" value="F:RNA binding"/>
    <property type="evidence" value="ECO:0007669"/>
    <property type="project" value="UniProtKB-UniRule"/>
</dbReference>
<evidence type="ECO:0000259" key="14">
    <source>
        <dbReference type="PROSITE" id="PS50102"/>
    </source>
</evidence>
<reference evidence="16" key="1">
    <citation type="journal article" date="2020" name="J Insects Food Feed">
        <title>The yellow mealworm (Tenebrio molitor) genome: a resource for the emerging insects as food and feed industry.</title>
        <authorList>
            <person name="Eriksson T."/>
            <person name="Andere A."/>
            <person name="Kelstrup H."/>
            <person name="Emery V."/>
            <person name="Picard C."/>
        </authorList>
    </citation>
    <scope>NUCLEOTIDE SEQUENCE</scope>
    <source>
        <strain evidence="16">Stoneville</strain>
        <tissue evidence="16">Whole head</tissue>
    </source>
</reference>
<dbReference type="GO" id="GO:0001228">
    <property type="term" value="F:DNA-binding transcription activator activity, RNA polymerase II-specific"/>
    <property type="evidence" value="ECO:0007669"/>
    <property type="project" value="UniProtKB-ARBA"/>
</dbReference>
<dbReference type="SUPFAM" id="SSF54928">
    <property type="entry name" value="RNA-binding domain, RBD"/>
    <property type="match status" value="1"/>
</dbReference>
<feature type="repeat" description="WD" evidence="9">
    <location>
        <begin position="712"/>
        <end position="744"/>
    </location>
</feature>
<feature type="compositionally biased region" description="Polar residues" evidence="12">
    <location>
        <begin position="633"/>
        <end position="642"/>
    </location>
</feature>
<feature type="compositionally biased region" description="Basic and acidic residues" evidence="12">
    <location>
        <begin position="65"/>
        <end position="79"/>
    </location>
</feature>
<dbReference type="SUPFAM" id="SSF50978">
    <property type="entry name" value="WD40 repeat-like"/>
    <property type="match status" value="1"/>
</dbReference>
<feature type="region of interest" description="Disordered" evidence="12">
    <location>
        <begin position="905"/>
        <end position="925"/>
    </location>
</feature>
<dbReference type="SMART" id="SM00360">
    <property type="entry name" value="RRM"/>
    <property type="match status" value="1"/>
</dbReference>